<name>A0AAV3W928_ACIJO</name>
<feature type="chain" id="PRO_5043483904" description="Lipoprotein" evidence="1">
    <location>
        <begin position="20"/>
        <end position="144"/>
    </location>
</feature>
<evidence type="ECO:0000313" key="3">
    <source>
        <dbReference type="Proteomes" id="UP000321274"/>
    </source>
</evidence>
<reference evidence="2 3" key="1">
    <citation type="submission" date="2019-07" db="EMBL/GenBank/DDBJ databases">
        <title>Whole genome shotgun sequence of Acinetobacter johnsonii NBRC 102197.</title>
        <authorList>
            <person name="Hosoyama A."/>
            <person name="Uohara A."/>
            <person name="Ohji S."/>
            <person name="Ichikawa N."/>
        </authorList>
    </citation>
    <scope>NUCLEOTIDE SEQUENCE [LARGE SCALE GENOMIC DNA]</scope>
    <source>
        <strain evidence="2 3">NBRC 102197</strain>
    </source>
</reference>
<comment type="caution">
    <text evidence="2">The sequence shown here is derived from an EMBL/GenBank/DDBJ whole genome shotgun (WGS) entry which is preliminary data.</text>
</comment>
<keyword evidence="1" id="KW-0732">Signal</keyword>
<dbReference type="PROSITE" id="PS51257">
    <property type="entry name" value="PROKAR_LIPOPROTEIN"/>
    <property type="match status" value="1"/>
</dbReference>
<gene>
    <name evidence="2" type="ORF">AJO04nite_04100</name>
</gene>
<accession>A0AAV3W928</accession>
<feature type="signal peptide" evidence="1">
    <location>
        <begin position="1"/>
        <end position="19"/>
    </location>
</feature>
<dbReference type="AlphaFoldDB" id="A0AAV3W928"/>
<organism evidence="2 3">
    <name type="scientific">Acinetobacter johnsonii</name>
    <dbReference type="NCBI Taxonomy" id="40214"/>
    <lineage>
        <taxon>Bacteria</taxon>
        <taxon>Pseudomonadati</taxon>
        <taxon>Pseudomonadota</taxon>
        <taxon>Gammaproteobacteria</taxon>
        <taxon>Moraxellales</taxon>
        <taxon>Moraxellaceae</taxon>
        <taxon>Acinetobacter</taxon>
    </lineage>
</organism>
<evidence type="ECO:0000256" key="1">
    <source>
        <dbReference type="SAM" id="SignalP"/>
    </source>
</evidence>
<protein>
    <recommendedName>
        <fullName evidence="4">Lipoprotein</fullName>
    </recommendedName>
</protein>
<evidence type="ECO:0008006" key="4">
    <source>
        <dbReference type="Google" id="ProtNLM"/>
    </source>
</evidence>
<dbReference type="Proteomes" id="UP000321274">
    <property type="component" value="Unassembled WGS sequence"/>
</dbReference>
<dbReference type="RefSeq" id="WP_114836445.1">
    <property type="nucleotide sequence ID" value="NZ_BJUJ01000005.1"/>
</dbReference>
<evidence type="ECO:0000313" key="2">
    <source>
        <dbReference type="EMBL" id="GEK43152.1"/>
    </source>
</evidence>
<dbReference type="EMBL" id="BJUJ01000005">
    <property type="protein sequence ID" value="GEK43152.1"/>
    <property type="molecule type" value="Genomic_DNA"/>
</dbReference>
<sequence>MKPFIVSFFSSICFLLLQACNNSPVQHQTVVSPAKIALPDYLEQYIGQDVSSIRRELNLRQLGYETLGEPIQTPNQLSYTIVRRIQIPTPMPTMRSDSSVGAIPIPTHTPFYDVQLECQVHFLLKDNIAQSIQYRGKACKSYKF</sequence>
<proteinExistence type="predicted"/>